<reference evidence="4" key="1">
    <citation type="submission" date="2015-05" db="EMBL/GenBank/DDBJ databases">
        <title>Biochemical Characterization of GDP-L-fucose pyrophosphorylase in the GDP- L-fucose Salvage Pathway in the Oleaginous Fungus, Mortierella alpina.</title>
        <authorList>
            <person name="Wang H."/>
            <person name="Chen W."/>
            <person name="Chen Y."/>
        </authorList>
    </citation>
    <scope>NUCLEOTIDE SEQUENCE</scope>
</reference>
<name>A0A1R7T311_MORAP</name>
<dbReference type="AlphaFoldDB" id="A0A1R7T311"/>
<dbReference type="GO" id="GO:0000166">
    <property type="term" value="F:nucleotide binding"/>
    <property type="evidence" value="ECO:0007669"/>
    <property type="project" value="UniProtKB-KW"/>
</dbReference>
<dbReference type="PANTHER" id="PTHR15045:SF1">
    <property type="entry name" value="FUCOSE-1-PHOSPHATE GUANYLYLTRANSFERASE"/>
    <property type="match status" value="1"/>
</dbReference>
<dbReference type="EC" id="2.7.7.30" evidence="4"/>
<dbReference type="PANTHER" id="PTHR15045">
    <property type="entry name" value="FUCOSE-1-PHOSPHATE GUANYLYLTRANSFERASE"/>
    <property type="match status" value="1"/>
</dbReference>
<dbReference type="EMBL" id="KR821086">
    <property type="protein sequence ID" value="ANG60354.1"/>
    <property type="molecule type" value="mRNA"/>
</dbReference>
<sequence>MSSNNQAAPHPTGIDDLSQVLQAVHAKNLKIYQRLLKHPATAIPRTQAQDPFWDIVVITAGDAQQRKCYENRISEKLVKGLIPQRAKYHVIDDPPQSKIGSGGSTCLVMKVLREHYPADILSKVHAGGYSTRLPHISARGKIFMTIPQADRAEGIQILELKLVLYLHLLETMPPGVFLTSADGIELFSSNTPFPSEPKPFTITALAHPSSTQIGSTHGVYLLHDTDNVVTHDRDLHPRDQSALLLKCEQFLHKPSIDVMKSVPRVIYPDPNDSANDVVYTDSCYYFDPQTANLMADMYSSLHPECDLEAWADILSFQDQHPASLSSAQDSTAPSSLSPHVQGRHLVKQLLQQAGVSLDVMVLNASKFYHLGTMQEFLEGTCTHKAFMHELNIRNTDLGIAVVVSQPNDILPADTRNGAVQSPLYIENVVLAPEAQIHPCSIIVDSCLPRDAIIPKSSCVFTLQLQDREFVTFTFSLKDDMKRMTPASVTATALSKDEEAIAGLDRLYIFERVPVSRMLPPHQAHPLTGATVEAPSAGLSLWNAPVFEIARTAQESVRLALDRLDRIRNCLDGAPAEAVCNPDLGRKPGADIVGWISLMNAARKAREYE</sequence>
<dbReference type="GO" id="GO:0042350">
    <property type="term" value="P:GDP-L-fucose biosynthetic process"/>
    <property type="evidence" value="ECO:0007669"/>
    <property type="project" value="UniProtKB-ARBA"/>
</dbReference>
<accession>A0A1R7T311</accession>
<evidence type="ECO:0000313" key="4">
    <source>
        <dbReference type="EMBL" id="ANG60354.1"/>
    </source>
</evidence>
<dbReference type="Pfam" id="PF07959">
    <property type="entry name" value="Fucose_pyrophosphorylase"/>
    <property type="match status" value="1"/>
</dbReference>
<evidence type="ECO:0000256" key="1">
    <source>
        <dbReference type="ARBA" id="ARBA00022679"/>
    </source>
</evidence>
<organism evidence="4">
    <name type="scientific">Mortierella alpina</name>
    <name type="common">Oleaginous fungus</name>
    <name type="synonym">Mortierella renispora</name>
    <dbReference type="NCBI Taxonomy" id="64518"/>
    <lineage>
        <taxon>Eukaryota</taxon>
        <taxon>Fungi</taxon>
        <taxon>Fungi incertae sedis</taxon>
        <taxon>Mucoromycota</taxon>
        <taxon>Mortierellomycotina</taxon>
        <taxon>Mortierellomycetes</taxon>
        <taxon>Mortierellales</taxon>
        <taxon>Mortierellaceae</taxon>
        <taxon>Mortierella</taxon>
    </lineage>
</organism>
<keyword evidence="1 4" id="KW-0808">Transferase</keyword>
<gene>
    <name evidence="4" type="primary">GFPP</name>
</gene>
<proteinExistence type="evidence at transcript level"/>
<evidence type="ECO:0000256" key="2">
    <source>
        <dbReference type="ARBA" id="ARBA00022741"/>
    </source>
</evidence>
<evidence type="ECO:0000259" key="3">
    <source>
        <dbReference type="Pfam" id="PF07959"/>
    </source>
</evidence>
<protein>
    <submittedName>
        <fullName evidence="4">GDP-L-fucose pyrophosphorylase</fullName>
        <ecNumber evidence="4">2.7.7.30</ecNumber>
    </submittedName>
</protein>
<keyword evidence="4" id="KW-0548">Nucleotidyltransferase</keyword>
<dbReference type="InterPro" id="IPR012887">
    <property type="entry name" value="GDP_fucose_pyrophosphorylase"/>
</dbReference>
<feature type="domain" description="GDP-fucose pyrophosphorylase" evidence="3">
    <location>
        <begin position="124"/>
        <end position="548"/>
    </location>
</feature>
<dbReference type="GO" id="GO:0047341">
    <property type="term" value="F:fucose-1-phosphate guanylyltransferase activity"/>
    <property type="evidence" value="ECO:0007669"/>
    <property type="project" value="UniProtKB-EC"/>
</dbReference>
<keyword evidence="2" id="KW-0547">Nucleotide-binding</keyword>